<protein>
    <recommendedName>
        <fullName evidence="5">5'-nucleotidase</fullName>
        <ecNumber evidence="5">3.1.3.5</ecNumber>
    </recommendedName>
</protein>
<evidence type="ECO:0000256" key="5">
    <source>
        <dbReference type="ARBA" id="ARBA00012643"/>
    </source>
</evidence>
<accession>A0A381T1Z6</accession>
<dbReference type="NCBIfam" id="TIGR00087">
    <property type="entry name" value="surE"/>
    <property type="match status" value="1"/>
</dbReference>
<evidence type="ECO:0000256" key="9">
    <source>
        <dbReference type="ARBA" id="ARBA00022801"/>
    </source>
</evidence>
<keyword evidence="9" id="KW-0378">Hydrolase</keyword>
<dbReference type="InterPro" id="IPR002828">
    <property type="entry name" value="SurE-like_Pase/nucleotidase"/>
</dbReference>
<evidence type="ECO:0000259" key="10">
    <source>
        <dbReference type="Pfam" id="PF01975"/>
    </source>
</evidence>
<reference evidence="11" key="1">
    <citation type="submission" date="2018-05" db="EMBL/GenBank/DDBJ databases">
        <authorList>
            <person name="Lanie J.A."/>
            <person name="Ng W.-L."/>
            <person name="Kazmierczak K.M."/>
            <person name="Andrzejewski T.M."/>
            <person name="Davidsen T.M."/>
            <person name="Wayne K.J."/>
            <person name="Tettelin H."/>
            <person name="Glass J.I."/>
            <person name="Rusch D."/>
            <person name="Podicherti R."/>
            <person name="Tsui H.-C.T."/>
            <person name="Winkler M.E."/>
        </authorList>
    </citation>
    <scope>NUCLEOTIDE SEQUENCE</scope>
</reference>
<evidence type="ECO:0000256" key="3">
    <source>
        <dbReference type="ARBA" id="ARBA00004496"/>
    </source>
</evidence>
<name>A0A381T1Z6_9ZZZZ</name>
<dbReference type="GO" id="GO:0004309">
    <property type="term" value="F:exopolyphosphatase activity"/>
    <property type="evidence" value="ECO:0007669"/>
    <property type="project" value="TreeGrafter"/>
</dbReference>
<keyword evidence="7" id="KW-0479">Metal-binding</keyword>
<keyword evidence="8" id="KW-0547">Nucleotide-binding</keyword>
<dbReference type="GO" id="GO:0008254">
    <property type="term" value="F:3'-nucleotidase activity"/>
    <property type="evidence" value="ECO:0007669"/>
    <property type="project" value="TreeGrafter"/>
</dbReference>
<evidence type="ECO:0000256" key="8">
    <source>
        <dbReference type="ARBA" id="ARBA00022741"/>
    </source>
</evidence>
<dbReference type="PANTHER" id="PTHR30457">
    <property type="entry name" value="5'-NUCLEOTIDASE SURE"/>
    <property type="match status" value="1"/>
</dbReference>
<dbReference type="SUPFAM" id="SSF64167">
    <property type="entry name" value="SurE-like"/>
    <property type="match status" value="1"/>
</dbReference>
<dbReference type="GO" id="GO:0000166">
    <property type="term" value="F:nucleotide binding"/>
    <property type="evidence" value="ECO:0007669"/>
    <property type="project" value="UniProtKB-KW"/>
</dbReference>
<dbReference type="NCBIfam" id="NF001490">
    <property type="entry name" value="PRK00346.1-4"/>
    <property type="match status" value="1"/>
</dbReference>
<dbReference type="EC" id="3.1.3.5" evidence="5"/>
<evidence type="ECO:0000256" key="4">
    <source>
        <dbReference type="ARBA" id="ARBA00011062"/>
    </source>
</evidence>
<evidence type="ECO:0000256" key="7">
    <source>
        <dbReference type="ARBA" id="ARBA00022723"/>
    </source>
</evidence>
<comment type="similarity">
    <text evidence="4">Belongs to the SurE nucleotidase family.</text>
</comment>
<dbReference type="InterPro" id="IPR030048">
    <property type="entry name" value="SurE"/>
</dbReference>
<comment type="cofactor">
    <cofactor evidence="2">
        <name>Mg(2+)</name>
        <dbReference type="ChEBI" id="CHEBI:18420"/>
    </cofactor>
</comment>
<dbReference type="PANTHER" id="PTHR30457:SF12">
    <property type="entry name" value="5'_3'-NUCLEOTIDASE SURE"/>
    <property type="match status" value="1"/>
</dbReference>
<keyword evidence="6" id="KW-0963">Cytoplasm</keyword>
<dbReference type="NCBIfam" id="NF001492">
    <property type="entry name" value="PRK00346.2-2"/>
    <property type="match status" value="1"/>
</dbReference>
<evidence type="ECO:0000313" key="11">
    <source>
        <dbReference type="EMBL" id="SVA10240.1"/>
    </source>
</evidence>
<comment type="subcellular location">
    <subcellularLocation>
        <location evidence="3">Cytoplasm</location>
    </subcellularLocation>
</comment>
<dbReference type="InterPro" id="IPR036523">
    <property type="entry name" value="SurE-like_sf"/>
</dbReference>
<proteinExistence type="inferred from homology"/>
<dbReference type="FunFam" id="3.40.1210.10:FF:000001">
    <property type="entry name" value="5'/3'-nucleotidase SurE"/>
    <property type="match status" value="1"/>
</dbReference>
<dbReference type="HAMAP" id="MF_00060">
    <property type="entry name" value="SurE"/>
    <property type="match status" value="1"/>
</dbReference>
<gene>
    <name evidence="11" type="ORF">METZ01_LOCUS63094</name>
</gene>
<sequence length="251" mass="27603">MILLCNDDGFNAEGLRVLRKELLTLDDVMIVAPETEQSAMGHAITLAQPLKIRKVKEDGEFIGYAVNGTPADCVKLAITVLLEEPPKLVVSGINMGGNLGICALYSGTVSAATEAMVMGVPSIAVSLNTYENPDFKPAAKFTRKFIPQLLEKGLPKGVVLNINVPSVPESEFAGVAITRQGKSRVIEEFDCRKDPRGRTYYWLAGEMLFEETEEGADCVMIAKKYISVAPIHFDLTHYPSLHKLKDWKIEF</sequence>
<organism evidence="11">
    <name type="scientific">marine metagenome</name>
    <dbReference type="NCBI Taxonomy" id="408172"/>
    <lineage>
        <taxon>unclassified sequences</taxon>
        <taxon>metagenomes</taxon>
        <taxon>ecological metagenomes</taxon>
    </lineage>
</organism>
<evidence type="ECO:0000256" key="2">
    <source>
        <dbReference type="ARBA" id="ARBA00001946"/>
    </source>
</evidence>
<dbReference type="Gene3D" id="3.40.1210.10">
    <property type="entry name" value="Survival protein SurE-like phosphatase/nucleotidase"/>
    <property type="match status" value="1"/>
</dbReference>
<feature type="domain" description="Survival protein SurE-like phosphatase/nucleotidase" evidence="10">
    <location>
        <begin position="2"/>
        <end position="185"/>
    </location>
</feature>
<dbReference type="GO" id="GO:0005737">
    <property type="term" value="C:cytoplasm"/>
    <property type="evidence" value="ECO:0007669"/>
    <property type="project" value="UniProtKB-SubCell"/>
</dbReference>
<dbReference type="EMBL" id="UINC01003907">
    <property type="protein sequence ID" value="SVA10240.1"/>
    <property type="molecule type" value="Genomic_DNA"/>
</dbReference>
<evidence type="ECO:0000256" key="1">
    <source>
        <dbReference type="ARBA" id="ARBA00000815"/>
    </source>
</evidence>
<dbReference type="AlphaFoldDB" id="A0A381T1Z6"/>
<evidence type="ECO:0000256" key="6">
    <source>
        <dbReference type="ARBA" id="ARBA00022490"/>
    </source>
</evidence>
<dbReference type="Pfam" id="PF01975">
    <property type="entry name" value="SurE"/>
    <property type="match status" value="1"/>
</dbReference>
<comment type="catalytic activity">
    <reaction evidence="1">
        <text>a ribonucleoside 5'-phosphate + H2O = a ribonucleoside + phosphate</text>
        <dbReference type="Rhea" id="RHEA:12484"/>
        <dbReference type="ChEBI" id="CHEBI:15377"/>
        <dbReference type="ChEBI" id="CHEBI:18254"/>
        <dbReference type="ChEBI" id="CHEBI:43474"/>
        <dbReference type="ChEBI" id="CHEBI:58043"/>
        <dbReference type="EC" id="3.1.3.5"/>
    </reaction>
</comment>
<dbReference type="GO" id="GO:0008253">
    <property type="term" value="F:5'-nucleotidase activity"/>
    <property type="evidence" value="ECO:0007669"/>
    <property type="project" value="UniProtKB-EC"/>
</dbReference>
<dbReference type="GO" id="GO:0046872">
    <property type="term" value="F:metal ion binding"/>
    <property type="evidence" value="ECO:0007669"/>
    <property type="project" value="UniProtKB-KW"/>
</dbReference>